<accession>A0ABP5WRM8</accession>
<dbReference type="Proteomes" id="UP001500460">
    <property type="component" value="Unassembled WGS sequence"/>
</dbReference>
<dbReference type="EMBL" id="BAAATK010000011">
    <property type="protein sequence ID" value="GAA2433756.1"/>
    <property type="molecule type" value="Genomic_DNA"/>
</dbReference>
<reference evidence="3" key="1">
    <citation type="journal article" date="2019" name="Int. J. Syst. Evol. Microbiol.">
        <title>The Global Catalogue of Microorganisms (GCM) 10K type strain sequencing project: providing services to taxonomists for standard genome sequencing and annotation.</title>
        <authorList>
            <consortium name="The Broad Institute Genomics Platform"/>
            <consortium name="The Broad Institute Genome Sequencing Center for Infectious Disease"/>
            <person name="Wu L."/>
            <person name="Ma J."/>
        </authorList>
    </citation>
    <scope>NUCLEOTIDE SEQUENCE [LARGE SCALE GENOMIC DNA]</scope>
    <source>
        <strain evidence="3">JCM 6922</strain>
    </source>
</reference>
<keyword evidence="3" id="KW-1185">Reference proteome</keyword>
<evidence type="ECO:0000313" key="3">
    <source>
        <dbReference type="Proteomes" id="UP001500460"/>
    </source>
</evidence>
<evidence type="ECO:0008006" key="4">
    <source>
        <dbReference type="Google" id="ProtNLM"/>
    </source>
</evidence>
<feature type="compositionally biased region" description="Basic residues" evidence="1">
    <location>
        <begin position="35"/>
        <end position="52"/>
    </location>
</feature>
<protein>
    <recommendedName>
        <fullName evidence="4">Secreted protein</fullName>
    </recommendedName>
</protein>
<comment type="caution">
    <text evidence="2">The sequence shown here is derived from an EMBL/GenBank/DDBJ whole genome shotgun (WGS) entry which is preliminary data.</text>
</comment>
<evidence type="ECO:0000256" key="1">
    <source>
        <dbReference type="SAM" id="MobiDB-lite"/>
    </source>
</evidence>
<gene>
    <name evidence="2" type="ORF">GCM10010421_23520</name>
</gene>
<name>A0ABP5WRM8_9ACTN</name>
<organism evidence="2 3">
    <name type="scientific">Streptomyces glaucus</name>
    <dbReference type="NCBI Taxonomy" id="284029"/>
    <lineage>
        <taxon>Bacteria</taxon>
        <taxon>Bacillati</taxon>
        <taxon>Actinomycetota</taxon>
        <taxon>Actinomycetes</taxon>
        <taxon>Kitasatosporales</taxon>
        <taxon>Streptomycetaceae</taxon>
        <taxon>Streptomyces</taxon>
    </lineage>
</organism>
<feature type="region of interest" description="Disordered" evidence="1">
    <location>
        <begin position="1"/>
        <end position="79"/>
    </location>
</feature>
<sequence>MRSSWSTAEATIAAGPSRVQAAAKRGRRVRDPAQRARRLPRPGSRRRVRGPRHPRDGGPGVVCTVRRKDRRTAGPVALP</sequence>
<proteinExistence type="predicted"/>
<evidence type="ECO:0000313" key="2">
    <source>
        <dbReference type="EMBL" id="GAA2433756.1"/>
    </source>
</evidence>